<evidence type="ECO:0000256" key="4">
    <source>
        <dbReference type="ARBA" id="ARBA00022617"/>
    </source>
</evidence>
<name>A0A2P4ZQ79_9HYPO</name>
<evidence type="ECO:0000256" key="9">
    <source>
        <dbReference type="ARBA" id="ARBA00023004"/>
    </source>
</evidence>
<comment type="subcellular location">
    <subcellularLocation>
        <location evidence="2">Membrane</location>
    </subcellularLocation>
</comment>
<keyword evidence="6 12" id="KW-0479">Metal-binding</keyword>
<dbReference type="PRINTS" id="PR00385">
    <property type="entry name" value="P450"/>
</dbReference>
<dbReference type="SUPFAM" id="SSF48264">
    <property type="entry name" value="Cytochrome P450"/>
    <property type="match status" value="1"/>
</dbReference>
<dbReference type="InterPro" id="IPR036396">
    <property type="entry name" value="Cyt_P450_sf"/>
</dbReference>
<dbReference type="Proteomes" id="UP000054821">
    <property type="component" value="Unassembled WGS sequence"/>
</dbReference>
<evidence type="ECO:0000256" key="6">
    <source>
        <dbReference type="ARBA" id="ARBA00022723"/>
    </source>
</evidence>
<dbReference type="InterPro" id="IPR001128">
    <property type="entry name" value="Cyt_P450"/>
</dbReference>
<keyword evidence="11" id="KW-0472">Membrane</keyword>
<comment type="caution">
    <text evidence="13">The sequence shown here is derived from an EMBL/GenBank/DDBJ whole genome shotgun (WGS) entry which is preliminary data.</text>
</comment>
<dbReference type="GO" id="GO:0020037">
    <property type="term" value="F:heme binding"/>
    <property type="evidence" value="ECO:0007669"/>
    <property type="project" value="InterPro"/>
</dbReference>
<dbReference type="InterPro" id="IPR002401">
    <property type="entry name" value="Cyt_P450_E_grp-I"/>
</dbReference>
<feature type="binding site" description="axial binding residue" evidence="12">
    <location>
        <position position="254"/>
    </location>
    <ligand>
        <name>heme</name>
        <dbReference type="ChEBI" id="CHEBI:30413"/>
    </ligand>
    <ligandPart>
        <name>Fe</name>
        <dbReference type="ChEBI" id="CHEBI:18248"/>
    </ligandPart>
</feature>
<gene>
    <name evidence="13" type="ORF">TGAM01_v204469</name>
</gene>
<dbReference type="InterPro" id="IPR050121">
    <property type="entry name" value="Cytochrome_P450_monoxygenase"/>
</dbReference>
<keyword evidence="4 12" id="KW-0349">Heme</keyword>
<dbReference type="PANTHER" id="PTHR24305">
    <property type="entry name" value="CYTOCHROME P450"/>
    <property type="match status" value="1"/>
</dbReference>
<comment type="similarity">
    <text evidence="3">Belongs to the cytochrome P450 family.</text>
</comment>
<keyword evidence="10" id="KW-0503">Monooxygenase</keyword>
<organism evidence="13 14">
    <name type="scientific">Trichoderma gamsii</name>
    <dbReference type="NCBI Taxonomy" id="398673"/>
    <lineage>
        <taxon>Eukaryota</taxon>
        <taxon>Fungi</taxon>
        <taxon>Dikarya</taxon>
        <taxon>Ascomycota</taxon>
        <taxon>Pezizomycotina</taxon>
        <taxon>Sordariomycetes</taxon>
        <taxon>Hypocreomycetidae</taxon>
        <taxon>Hypocreales</taxon>
        <taxon>Hypocreaceae</taxon>
        <taxon>Trichoderma</taxon>
    </lineage>
</organism>
<dbReference type="GO" id="GO:0005506">
    <property type="term" value="F:iron ion binding"/>
    <property type="evidence" value="ECO:0007669"/>
    <property type="project" value="InterPro"/>
</dbReference>
<evidence type="ECO:0000313" key="13">
    <source>
        <dbReference type="EMBL" id="PON26459.1"/>
    </source>
</evidence>
<dbReference type="Gene3D" id="1.10.630.10">
    <property type="entry name" value="Cytochrome P450"/>
    <property type="match status" value="1"/>
</dbReference>
<dbReference type="EMBL" id="JPDN02000013">
    <property type="protein sequence ID" value="PON26459.1"/>
    <property type="molecule type" value="Genomic_DNA"/>
</dbReference>
<sequence length="311" mass="35171">MGRMGFSASFGSIKAGKENPMLQYLEVTLGTLAKLGLIWWPIALLQTFGGSKDHINFQKLACQMVDKRREQATDEHEDIMKYFLQDYNSKEPKAMHHIDVIYSDAQAVMTGGTDTIAAALSFVFYYMARDSTVRDKLRSELQSLFGRTVSGEFTNLDLGEAEAPYLNAVINETMRMDNPTCANGPRMTPPEGLEIDGVFIPGETLIFVPIHSMHTSAKYFKEPNSFIPERWTTRPELIIDKRAFHPFLLGPYNCVGRRLAMIVLRFTIAYTVWNYDFKFAPGEDGTSIHRDMVNQAILKAGPLQCVFNKRS</sequence>
<keyword evidence="14" id="KW-1185">Reference proteome</keyword>
<keyword evidence="7" id="KW-1133">Transmembrane helix</keyword>
<evidence type="ECO:0000256" key="2">
    <source>
        <dbReference type="ARBA" id="ARBA00004370"/>
    </source>
</evidence>
<dbReference type="GO" id="GO:0016020">
    <property type="term" value="C:membrane"/>
    <property type="evidence" value="ECO:0007669"/>
    <property type="project" value="UniProtKB-SubCell"/>
</dbReference>
<evidence type="ECO:0000313" key="14">
    <source>
        <dbReference type="Proteomes" id="UP000054821"/>
    </source>
</evidence>
<evidence type="ECO:0000256" key="1">
    <source>
        <dbReference type="ARBA" id="ARBA00001971"/>
    </source>
</evidence>
<comment type="cofactor">
    <cofactor evidence="1 12">
        <name>heme</name>
        <dbReference type="ChEBI" id="CHEBI:30413"/>
    </cofactor>
</comment>
<dbReference type="GO" id="GO:0004497">
    <property type="term" value="F:monooxygenase activity"/>
    <property type="evidence" value="ECO:0007669"/>
    <property type="project" value="UniProtKB-KW"/>
</dbReference>
<dbReference type="GeneID" id="29987792"/>
<evidence type="ECO:0000256" key="7">
    <source>
        <dbReference type="ARBA" id="ARBA00022989"/>
    </source>
</evidence>
<evidence type="ECO:0000256" key="8">
    <source>
        <dbReference type="ARBA" id="ARBA00023002"/>
    </source>
</evidence>
<accession>A0A2P4ZQ79</accession>
<keyword evidence="9 12" id="KW-0408">Iron</keyword>
<evidence type="ECO:0000256" key="5">
    <source>
        <dbReference type="ARBA" id="ARBA00022692"/>
    </source>
</evidence>
<keyword evidence="5" id="KW-0812">Transmembrane</keyword>
<dbReference type="RefSeq" id="XP_018659047.1">
    <property type="nucleotide sequence ID" value="XM_018807709.1"/>
</dbReference>
<evidence type="ECO:0000256" key="3">
    <source>
        <dbReference type="ARBA" id="ARBA00010617"/>
    </source>
</evidence>
<evidence type="ECO:0000256" key="12">
    <source>
        <dbReference type="PIRSR" id="PIRSR602401-1"/>
    </source>
</evidence>
<evidence type="ECO:0000256" key="10">
    <source>
        <dbReference type="ARBA" id="ARBA00023033"/>
    </source>
</evidence>
<dbReference type="STRING" id="398673.A0A2P4ZQ79"/>
<reference evidence="13 14" key="1">
    <citation type="journal article" date="2016" name="Genome Announc.">
        <title>Draft Whole-Genome Sequence of Trichoderma gamsii T6085, a Promising Biocontrol Agent of Fusarium Head Blight on Wheat.</title>
        <authorList>
            <person name="Baroncelli R."/>
            <person name="Zapparata A."/>
            <person name="Piaggeschi G."/>
            <person name="Sarrocco S."/>
            <person name="Vannacci G."/>
        </authorList>
    </citation>
    <scope>NUCLEOTIDE SEQUENCE [LARGE SCALE GENOMIC DNA]</scope>
    <source>
        <strain evidence="13 14">T6085</strain>
    </source>
</reference>
<dbReference type="GO" id="GO:0016705">
    <property type="term" value="F:oxidoreductase activity, acting on paired donors, with incorporation or reduction of molecular oxygen"/>
    <property type="evidence" value="ECO:0007669"/>
    <property type="project" value="InterPro"/>
</dbReference>
<dbReference type="PANTHER" id="PTHR24305:SF112">
    <property type="entry name" value="L-ORNITHINE-N5-MONOOXYGENASE (EUROFUNG)"/>
    <property type="match status" value="1"/>
</dbReference>
<dbReference type="AlphaFoldDB" id="A0A2P4ZQ79"/>
<evidence type="ECO:0000256" key="11">
    <source>
        <dbReference type="ARBA" id="ARBA00023136"/>
    </source>
</evidence>
<dbReference type="Pfam" id="PF00067">
    <property type="entry name" value="p450"/>
    <property type="match status" value="1"/>
</dbReference>
<keyword evidence="8" id="KW-0560">Oxidoreductase</keyword>
<dbReference type="PRINTS" id="PR00463">
    <property type="entry name" value="EP450I"/>
</dbReference>
<protein>
    <submittedName>
        <fullName evidence="13">L-ornithine-N5-monooxygenase</fullName>
    </submittedName>
</protein>
<proteinExistence type="inferred from homology"/>